<protein>
    <recommendedName>
        <fullName evidence="3">Integrase catalytic domain-containing protein</fullName>
    </recommendedName>
</protein>
<accession>A0AAV0B6A9</accession>
<keyword evidence="2" id="KW-1185">Reference proteome</keyword>
<sequence length="91" mass="10516">MIRRFCSFGIEFKNKDGYTHDWVSLLPALEIAYNSSKHSTTKEIPYILERGWIPRMPLDSKNQNLPDIHPTAADFKKIAREKKQGLASKLL</sequence>
<organism evidence="1 2">
    <name type="scientific">Phakopsora pachyrhizi</name>
    <name type="common">Asian soybean rust disease fungus</name>
    <dbReference type="NCBI Taxonomy" id="170000"/>
    <lineage>
        <taxon>Eukaryota</taxon>
        <taxon>Fungi</taxon>
        <taxon>Dikarya</taxon>
        <taxon>Basidiomycota</taxon>
        <taxon>Pucciniomycotina</taxon>
        <taxon>Pucciniomycetes</taxon>
        <taxon>Pucciniales</taxon>
        <taxon>Phakopsoraceae</taxon>
        <taxon>Phakopsora</taxon>
    </lineage>
</organism>
<dbReference type="Proteomes" id="UP001153365">
    <property type="component" value="Unassembled WGS sequence"/>
</dbReference>
<evidence type="ECO:0000313" key="1">
    <source>
        <dbReference type="EMBL" id="CAH7681832.1"/>
    </source>
</evidence>
<name>A0AAV0B6A9_PHAPC</name>
<evidence type="ECO:0000313" key="2">
    <source>
        <dbReference type="Proteomes" id="UP001153365"/>
    </source>
</evidence>
<reference evidence="1" key="1">
    <citation type="submission" date="2022-06" db="EMBL/GenBank/DDBJ databases">
        <authorList>
            <consortium name="SYNGENTA / RWTH Aachen University"/>
        </authorList>
    </citation>
    <scope>NUCLEOTIDE SEQUENCE</scope>
</reference>
<comment type="caution">
    <text evidence="1">The sequence shown here is derived from an EMBL/GenBank/DDBJ whole genome shotgun (WGS) entry which is preliminary data.</text>
</comment>
<proteinExistence type="predicted"/>
<gene>
    <name evidence="1" type="ORF">PPACK8108_LOCUS14488</name>
</gene>
<dbReference type="Gene3D" id="3.30.420.10">
    <property type="entry name" value="Ribonuclease H-like superfamily/Ribonuclease H"/>
    <property type="match status" value="1"/>
</dbReference>
<dbReference type="GO" id="GO:0003676">
    <property type="term" value="F:nucleic acid binding"/>
    <property type="evidence" value="ECO:0007669"/>
    <property type="project" value="InterPro"/>
</dbReference>
<dbReference type="AlphaFoldDB" id="A0AAV0B6A9"/>
<evidence type="ECO:0008006" key="3">
    <source>
        <dbReference type="Google" id="ProtNLM"/>
    </source>
</evidence>
<dbReference type="EMBL" id="CALTRL010003727">
    <property type="protein sequence ID" value="CAH7681832.1"/>
    <property type="molecule type" value="Genomic_DNA"/>
</dbReference>
<dbReference type="InterPro" id="IPR036397">
    <property type="entry name" value="RNaseH_sf"/>
</dbReference>